<organism evidence="1 2">
    <name type="scientific">Blyttiomyces helicus</name>
    <dbReference type="NCBI Taxonomy" id="388810"/>
    <lineage>
        <taxon>Eukaryota</taxon>
        <taxon>Fungi</taxon>
        <taxon>Fungi incertae sedis</taxon>
        <taxon>Chytridiomycota</taxon>
        <taxon>Chytridiomycota incertae sedis</taxon>
        <taxon>Chytridiomycetes</taxon>
        <taxon>Chytridiomycetes incertae sedis</taxon>
        <taxon>Blyttiomyces</taxon>
    </lineage>
</organism>
<dbReference type="AlphaFoldDB" id="A0A4V1IQK5"/>
<sequence>MRQRTTMTLLGVTLHAVGEMGNKLYAMGLQGIFGHGLATNFQKAHYGFPVVLLHGATDSRGIVDVVDAKLAGDEALTIEDFTSSHGSQFPEEVVRKCPLTLEMLVHVEFQATMAWYLSPRGIVTAHMRDKPMCIHIRTSVTKMNTHGNGEIEDDLARPSLY</sequence>
<gene>
    <name evidence="1" type="ORF">BDK51DRAFT_39527</name>
</gene>
<proteinExistence type="predicted"/>
<dbReference type="Proteomes" id="UP000269721">
    <property type="component" value="Unassembled WGS sequence"/>
</dbReference>
<reference evidence="2" key="1">
    <citation type="journal article" date="2018" name="Nat. Microbiol.">
        <title>Leveraging single-cell genomics to expand the fungal tree of life.</title>
        <authorList>
            <person name="Ahrendt S.R."/>
            <person name="Quandt C.A."/>
            <person name="Ciobanu D."/>
            <person name="Clum A."/>
            <person name="Salamov A."/>
            <person name="Andreopoulos B."/>
            <person name="Cheng J.F."/>
            <person name="Woyke T."/>
            <person name="Pelin A."/>
            <person name="Henrissat B."/>
            <person name="Reynolds N.K."/>
            <person name="Benny G.L."/>
            <person name="Smith M.E."/>
            <person name="James T.Y."/>
            <person name="Grigoriev I.V."/>
        </authorList>
    </citation>
    <scope>NUCLEOTIDE SEQUENCE [LARGE SCALE GENOMIC DNA]</scope>
</reference>
<evidence type="ECO:0000313" key="2">
    <source>
        <dbReference type="Proteomes" id="UP000269721"/>
    </source>
</evidence>
<dbReference type="EMBL" id="KZ997841">
    <property type="protein sequence ID" value="RKO86877.1"/>
    <property type="molecule type" value="Genomic_DNA"/>
</dbReference>
<accession>A0A4V1IQK5</accession>
<evidence type="ECO:0000313" key="1">
    <source>
        <dbReference type="EMBL" id="RKO86877.1"/>
    </source>
</evidence>
<protein>
    <submittedName>
        <fullName evidence="1">Uncharacterized protein</fullName>
    </submittedName>
</protein>
<name>A0A4V1IQK5_9FUNG</name>
<keyword evidence="2" id="KW-1185">Reference proteome</keyword>